<dbReference type="InterPro" id="IPR041263">
    <property type="entry name" value="Gasdermin_PUB"/>
</dbReference>
<evidence type="ECO:0000256" key="5">
    <source>
        <dbReference type="ARBA" id="ARBA00022475"/>
    </source>
</evidence>
<organism evidence="15 16">
    <name type="scientific">Microtus ochrogaster</name>
    <name type="common">Prairie vole</name>
    <dbReference type="NCBI Taxonomy" id="79684"/>
    <lineage>
        <taxon>Eukaryota</taxon>
        <taxon>Metazoa</taxon>
        <taxon>Chordata</taxon>
        <taxon>Craniata</taxon>
        <taxon>Vertebrata</taxon>
        <taxon>Euteleostomi</taxon>
        <taxon>Mammalia</taxon>
        <taxon>Eutheria</taxon>
        <taxon>Euarchontoglires</taxon>
        <taxon>Glires</taxon>
        <taxon>Rodentia</taxon>
        <taxon>Myomorpha</taxon>
        <taxon>Muroidea</taxon>
        <taxon>Cricetidae</taxon>
        <taxon>Arvicolinae</taxon>
        <taxon>Microtus</taxon>
    </lineage>
</organism>
<evidence type="ECO:0000256" key="4">
    <source>
        <dbReference type="ARBA" id="ARBA00022452"/>
    </source>
</evidence>
<protein>
    <submittedName>
        <fullName evidence="16">Gasdermin-A isoform X1</fullName>
    </submittedName>
</protein>
<keyword evidence="4" id="KW-1134">Transmembrane beta strand</keyword>
<evidence type="ECO:0000259" key="13">
    <source>
        <dbReference type="Pfam" id="PF04598"/>
    </source>
</evidence>
<feature type="coiled-coil region" evidence="12">
    <location>
        <begin position="271"/>
        <end position="330"/>
    </location>
</feature>
<evidence type="ECO:0000256" key="11">
    <source>
        <dbReference type="ARBA" id="ARBA00023288"/>
    </source>
</evidence>
<evidence type="ECO:0000256" key="3">
    <source>
        <dbReference type="ARBA" id="ARBA00009279"/>
    </source>
</evidence>
<keyword evidence="6" id="KW-0963">Cytoplasm</keyword>
<dbReference type="Proteomes" id="UP000694915">
    <property type="component" value="Unplaced"/>
</dbReference>
<evidence type="ECO:0000256" key="8">
    <source>
        <dbReference type="ARBA" id="ARBA00022692"/>
    </source>
</evidence>
<gene>
    <name evidence="16" type="primary">Gsdma</name>
</gene>
<keyword evidence="9" id="KW-0472">Membrane</keyword>
<dbReference type="InterPro" id="IPR007677">
    <property type="entry name" value="Gasdermin"/>
</dbReference>
<dbReference type="PANTHER" id="PTHR16399">
    <property type="entry name" value="GASDERMIN"/>
    <property type="match status" value="1"/>
</dbReference>
<dbReference type="GeneID" id="101980017"/>
<keyword evidence="5" id="KW-1003">Cell membrane</keyword>
<evidence type="ECO:0000256" key="10">
    <source>
        <dbReference type="ARBA" id="ARBA00023139"/>
    </source>
</evidence>
<reference evidence="16" key="1">
    <citation type="submission" date="2025-08" db="UniProtKB">
        <authorList>
            <consortium name="RefSeq"/>
        </authorList>
    </citation>
    <scope>IDENTIFICATION</scope>
</reference>
<keyword evidence="10" id="KW-0564">Palmitate</keyword>
<evidence type="ECO:0000313" key="15">
    <source>
        <dbReference type="Proteomes" id="UP000694915"/>
    </source>
</evidence>
<keyword evidence="15" id="KW-1185">Reference proteome</keyword>
<keyword evidence="8" id="KW-0812">Transmembrane</keyword>
<dbReference type="PANTHER" id="PTHR16399:SF18">
    <property type="entry name" value="GASDERMIN-A"/>
    <property type="match status" value="1"/>
</dbReference>
<accession>A0ABM1UUM5</accession>
<keyword evidence="7" id="KW-1210">Necrosis</keyword>
<evidence type="ECO:0000313" key="16">
    <source>
        <dbReference type="RefSeq" id="XP_026645687.1"/>
    </source>
</evidence>
<comment type="similarity">
    <text evidence="3">Belongs to the gasdermin family.</text>
</comment>
<evidence type="ECO:0000256" key="2">
    <source>
        <dbReference type="ARBA" id="ARBA00004651"/>
    </source>
</evidence>
<dbReference type="Pfam" id="PF17708">
    <property type="entry name" value="Gasdermin_C"/>
    <property type="match status" value="1"/>
</dbReference>
<feature type="domain" description="Gasdermin pore forming" evidence="13">
    <location>
        <begin position="3"/>
        <end position="234"/>
    </location>
</feature>
<sequence length="459" mass="51035">MTMFENVTRALARQLNPRGDLTPLDSLIDFKRFHPFCLVLRKRKSTLFWGARYVRTDYTLLDVLEPGNCPSDPTDSGNFSFKNMLDARVEGDVDVPKTVKVKGTAGLSRSSTLEVQTLSVAPKALENLHKERKLAADHPFLKEMRDRGENLYVVMEVVETVQEVTLERAGKAEGCFSLPFFAPLGLQGSVNHKEAVTIPKGCVLAFRVRQLMVNGKDEWDIPHICNDSMQTFPPGVRQVSANSYPSTTEPPVEPPTETVLTVPLGEMHDDFETLKEEVQRETHEVEKLSKVGQSSLLTSLSNLLGKKKELQDLEQTLEAALDKGHEVTLEALPKDVLLSKDAMGAVLYFLGALTVLSEAQQKLLVKSLEKKLLPMQLKLVESTMEQNFLQDKEGVFPLRPDLLSSLGEEELTLTEALVGLSGLEVQRSGPQYTWDPDTLPRLCALYAGLSFLQLLSKAS</sequence>
<keyword evidence="12" id="KW-0175">Coiled coil</keyword>
<evidence type="ECO:0000256" key="9">
    <source>
        <dbReference type="ARBA" id="ARBA00023136"/>
    </source>
</evidence>
<evidence type="ECO:0000256" key="12">
    <source>
        <dbReference type="SAM" id="Coils"/>
    </source>
</evidence>
<name>A0ABM1UUM5_MICOH</name>
<dbReference type="RefSeq" id="XP_026645687.1">
    <property type="nucleotide sequence ID" value="XM_026789886.1"/>
</dbReference>
<keyword evidence="11" id="KW-0449">Lipoprotein</keyword>
<evidence type="ECO:0000256" key="1">
    <source>
        <dbReference type="ARBA" id="ARBA00004514"/>
    </source>
</evidence>
<comment type="subcellular location">
    <subcellularLocation>
        <location evidence="2">Cell membrane</location>
        <topology evidence="2">Multi-pass membrane protein</topology>
    </subcellularLocation>
    <subcellularLocation>
        <location evidence="1">Cytoplasm</location>
        <location evidence="1">Cytosol</location>
    </subcellularLocation>
</comment>
<feature type="domain" description="Gasdermin PUB" evidence="14">
    <location>
        <begin position="270"/>
        <end position="432"/>
    </location>
</feature>
<dbReference type="Pfam" id="PF04598">
    <property type="entry name" value="Gasdermin"/>
    <property type="match status" value="1"/>
</dbReference>
<evidence type="ECO:0000256" key="7">
    <source>
        <dbReference type="ARBA" id="ARBA00022590"/>
    </source>
</evidence>
<dbReference type="InterPro" id="IPR040460">
    <property type="entry name" value="Gasdermin_pore"/>
</dbReference>
<proteinExistence type="inferred from homology"/>
<evidence type="ECO:0000259" key="14">
    <source>
        <dbReference type="Pfam" id="PF17708"/>
    </source>
</evidence>
<evidence type="ECO:0000256" key="6">
    <source>
        <dbReference type="ARBA" id="ARBA00022490"/>
    </source>
</evidence>